<accession>A0A4R5Q7W6</accession>
<dbReference type="InterPro" id="IPR021880">
    <property type="entry name" value="DUF3489"/>
</dbReference>
<name>A0A4R5Q7W6_9PROT</name>
<gene>
    <name evidence="1" type="ORF">E2C06_29580</name>
</gene>
<comment type="caution">
    <text evidence="1">The sequence shown here is derived from an EMBL/GenBank/DDBJ whole genome shotgun (WGS) entry which is preliminary data.</text>
</comment>
<dbReference type="Pfam" id="PF11994">
    <property type="entry name" value="DUF3489"/>
    <property type="match status" value="1"/>
</dbReference>
<dbReference type="Proteomes" id="UP000295096">
    <property type="component" value="Unassembled WGS sequence"/>
</dbReference>
<organism evidence="1 2">
    <name type="scientific">Dankookia rubra</name>
    <dbReference type="NCBI Taxonomy" id="1442381"/>
    <lineage>
        <taxon>Bacteria</taxon>
        <taxon>Pseudomonadati</taxon>
        <taxon>Pseudomonadota</taxon>
        <taxon>Alphaproteobacteria</taxon>
        <taxon>Acetobacterales</taxon>
        <taxon>Roseomonadaceae</taxon>
        <taxon>Dankookia</taxon>
    </lineage>
</organism>
<evidence type="ECO:0000313" key="1">
    <source>
        <dbReference type="EMBL" id="TDH59014.1"/>
    </source>
</evidence>
<protein>
    <submittedName>
        <fullName evidence="1">DUF3489 domain-containing protein</fullName>
    </submittedName>
</protein>
<evidence type="ECO:0000313" key="2">
    <source>
        <dbReference type="Proteomes" id="UP000295096"/>
    </source>
</evidence>
<keyword evidence="2" id="KW-1185">Reference proteome</keyword>
<sequence length="68" mass="7268">MLQRSEGASIGPAAEGTGWRADTVRGFFSKPKKHQSILVEAAERVRQVGPGKEGAKGSETVFQLVEAQ</sequence>
<dbReference type="AlphaFoldDB" id="A0A4R5Q7W6"/>
<reference evidence="1 2" key="1">
    <citation type="journal article" date="2016" name="J. Microbiol.">
        <title>Dankookia rubra gen. nov., sp. nov., an alphaproteobacterium isolated from sediment of a shallow stream.</title>
        <authorList>
            <person name="Kim W.H."/>
            <person name="Kim D.H."/>
            <person name="Kang K."/>
            <person name="Ahn T.Y."/>
        </authorList>
    </citation>
    <scope>NUCLEOTIDE SEQUENCE [LARGE SCALE GENOMIC DNA]</scope>
    <source>
        <strain evidence="1 2">JCM30602</strain>
    </source>
</reference>
<dbReference type="EMBL" id="SMSJ01000085">
    <property type="protein sequence ID" value="TDH59014.1"/>
    <property type="molecule type" value="Genomic_DNA"/>
</dbReference>
<proteinExistence type="predicted"/>
<dbReference type="OrthoDB" id="7206991at2"/>